<dbReference type="Pfam" id="PF08205">
    <property type="entry name" value="C2-set_2"/>
    <property type="match status" value="1"/>
</dbReference>
<feature type="domain" description="Ig-like" evidence="11">
    <location>
        <begin position="15"/>
        <end position="109"/>
    </location>
</feature>
<sequence length="601" mass="62905">VPASSLRLFPACGAPHFIQQPQDRTVVLGEAVALRCALDGYKGLVQWTKDGLALGGERDLPGWSRYWIAGDGAGGRHDLHIAGVELGDEAEYECQATQAALRSRPARLRVLIPPEAPEVIGGPVLALVAGARTNLTCLSHGAKPAPELSWFRGGVRLEGASYSKMVLADGVREAAQSSLPFTPSAQDDGATFSCRAQSPALPQGRSTAVSVSLQYPPVVTLSVQPQTVPAGGRVSFLCGATANPPVTGYRWAKGGELLPAARGPLLEVVADPSFLTEPVSCEVTNPVGSANLSTVLDVHFGPLLLTPPDSVAVDAGTDATFACHWRGNPAPRVSWMRRGEAQVLGTGPILRLLEVTAEDAGSYVCQAETGPGGRGLAQREAQLTVHGPPVVITLLPPPVTLGAPAQLQCLVHGSPTPDTVVWSWGEEELGSGARGRYLVETGPAPETEGQQALLSVLRISATHATDFAHDFNCTARNRLGEAMAQTTLRRQETLPVLLTAAGAAVGLTILLLATVGGTLCCWTPGQGALRGPTPLTSWGPTCFPGPRPSPLQPHSLPWTQLPPRTFCLPAIFPTPLAYLGPVHPHPLISLGPALTFLPTVV</sequence>
<keyword evidence="9" id="KW-0325">Glycoprotein</keyword>
<comment type="subcellular location">
    <subcellularLocation>
        <location evidence="1">Membrane</location>
        <topology evidence="1">Single-pass type I membrane protein</topology>
    </subcellularLocation>
</comment>
<reference evidence="12" key="2">
    <citation type="submission" date="2025-08" db="UniProtKB">
        <authorList>
            <consortium name="Ensembl"/>
        </authorList>
    </citation>
    <scope>IDENTIFICATION</scope>
    <source>
        <strain evidence="12">Glennie</strain>
    </source>
</reference>
<dbReference type="SMART" id="SM00409">
    <property type="entry name" value="IG"/>
    <property type="match status" value="4"/>
</dbReference>
<keyword evidence="7" id="KW-0472">Membrane</keyword>
<dbReference type="PANTHER" id="PTHR11640">
    <property type="entry name" value="NEPHRIN"/>
    <property type="match status" value="1"/>
</dbReference>
<dbReference type="PROSITE" id="PS50835">
    <property type="entry name" value="IG_LIKE"/>
    <property type="match status" value="5"/>
</dbReference>
<dbReference type="AlphaFoldDB" id="A0A6I8NYS1"/>
<dbReference type="InterPro" id="IPR036179">
    <property type="entry name" value="Ig-like_dom_sf"/>
</dbReference>
<keyword evidence="13" id="KW-1185">Reference proteome</keyword>
<dbReference type="OMA" id="TNFTCQA"/>
<dbReference type="Proteomes" id="UP000002279">
    <property type="component" value="Chromosome 5"/>
</dbReference>
<dbReference type="InterPro" id="IPR051275">
    <property type="entry name" value="Cell_adhesion_signaling"/>
</dbReference>
<evidence type="ECO:0000256" key="2">
    <source>
        <dbReference type="ARBA" id="ARBA00008637"/>
    </source>
</evidence>
<dbReference type="InterPro" id="IPR007110">
    <property type="entry name" value="Ig-like_dom"/>
</dbReference>
<reference evidence="12 13" key="1">
    <citation type="journal article" date="2008" name="Nature">
        <title>Genome analysis of the platypus reveals unique signatures of evolution.</title>
        <authorList>
            <person name="Warren W.C."/>
            <person name="Hillier L.W."/>
            <person name="Marshall Graves J.A."/>
            <person name="Birney E."/>
            <person name="Ponting C.P."/>
            <person name="Grutzner F."/>
            <person name="Belov K."/>
            <person name="Miller W."/>
            <person name="Clarke L."/>
            <person name="Chinwalla A.T."/>
            <person name="Yang S.P."/>
            <person name="Heger A."/>
            <person name="Locke D.P."/>
            <person name="Miethke P."/>
            <person name="Waters P.D."/>
            <person name="Veyrunes F."/>
            <person name="Fulton L."/>
            <person name="Fulton B."/>
            <person name="Graves T."/>
            <person name="Wallis J."/>
            <person name="Puente X.S."/>
            <person name="Lopez-Otin C."/>
            <person name="Ordonez G.R."/>
            <person name="Eichler E.E."/>
            <person name="Chen L."/>
            <person name="Cheng Z."/>
            <person name="Deakin J.E."/>
            <person name="Alsop A."/>
            <person name="Thompson K."/>
            <person name="Kirby P."/>
            <person name="Papenfuss A.T."/>
            <person name="Wakefield M.J."/>
            <person name="Olender T."/>
            <person name="Lancet D."/>
            <person name="Huttley G.A."/>
            <person name="Smit A.F."/>
            <person name="Pask A."/>
            <person name="Temple-Smith P."/>
            <person name="Batzer M.A."/>
            <person name="Walker J.A."/>
            <person name="Konkel M.K."/>
            <person name="Harris R.S."/>
            <person name="Whittington C.M."/>
            <person name="Wong E.S."/>
            <person name="Gemmell N.J."/>
            <person name="Buschiazzo E."/>
            <person name="Vargas Jentzsch I.M."/>
            <person name="Merkel A."/>
            <person name="Schmitz J."/>
            <person name="Zemann A."/>
            <person name="Churakov G."/>
            <person name="Kriegs J.O."/>
            <person name="Brosius J."/>
            <person name="Murchison E.P."/>
            <person name="Sachidanandam R."/>
            <person name="Smith C."/>
            <person name="Hannon G.J."/>
            <person name="Tsend-Ayush E."/>
            <person name="McMillan D."/>
            <person name="Attenborough R."/>
            <person name="Rens W."/>
            <person name="Ferguson-Smith M."/>
            <person name="Lefevre C.M."/>
            <person name="Sharp J.A."/>
            <person name="Nicholas K.R."/>
            <person name="Ray D.A."/>
            <person name="Kube M."/>
            <person name="Reinhardt R."/>
            <person name="Pringle T.H."/>
            <person name="Taylor J."/>
            <person name="Jones R.C."/>
            <person name="Nixon B."/>
            <person name="Dacheux J.L."/>
            <person name="Niwa H."/>
            <person name="Sekita Y."/>
            <person name="Huang X."/>
            <person name="Stark A."/>
            <person name="Kheradpour P."/>
            <person name="Kellis M."/>
            <person name="Flicek P."/>
            <person name="Chen Y."/>
            <person name="Webber C."/>
            <person name="Hardison R."/>
            <person name="Nelson J."/>
            <person name="Hallsworth-Pepin K."/>
            <person name="Delehaunty K."/>
            <person name="Markovic C."/>
            <person name="Minx P."/>
            <person name="Feng Y."/>
            <person name="Kremitzki C."/>
            <person name="Mitreva M."/>
            <person name="Glasscock J."/>
            <person name="Wylie T."/>
            <person name="Wohldmann P."/>
            <person name="Thiru P."/>
            <person name="Nhan M.N."/>
            <person name="Pohl C.S."/>
            <person name="Smith S.M."/>
            <person name="Hou S."/>
            <person name="Nefedov M."/>
            <person name="de Jong P.J."/>
            <person name="Renfree M.B."/>
            <person name="Mardis E.R."/>
            <person name="Wilson R.K."/>
        </authorList>
    </citation>
    <scope>NUCLEOTIDE SEQUENCE [LARGE SCALE GENOMIC DNA]</scope>
    <source>
        <strain evidence="12 13">Glennie</strain>
    </source>
</reference>
<name>A0A6I8NYS1_ORNAN</name>
<evidence type="ECO:0000256" key="10">
    <source>
        <dbReference type="ARBA" id="ARBA00023319"/>
    </source>
</evidence>
<dbReference type="InterPro" id="IPR013098">
    <property type="entry name" value="Ig_I-set"/>
</dbReference>
<reference evidence="12" key="3">
    <citation type="submission" date="2025-09" db="UniProtKB">
        <authorList>
            <consortium name="Ensembl"/>
        </authorList>
    </citation>
    <scope>IDENTIFICATION</scope>
    <source>
        <strain evidence="12">Glennie</strain>
    </source>
</reference>
<dbReference type="GO" id="GO:0098609">
    <property type="term" value="P:cell-cell adhesion"/>
    <property type="evidence" value="ECO:0000318"/>
    <property type="project" value="GO_Central"/>
</dbReference>
<keyword evidence="4" id="KW-0732">Signal</keyword>
<evidence type="ECO:0000256" key="3">
    <source>
        <dbReference type="ARBA" id="ARBA00022692"/>
    </source>
</evidence>
<dbReference type="InterPro" id="IPR003599">
    <property type="entry name" value="Ig_sub"/>
</dbReference>
<dbReference type="InterPro" id="IPR013162">
    <property type="entry name" value="CD80_C2-set"/>
</dbReference>
<keyword evidence="10" id="KW-0393">Immunoglobulin domain</keyword>
<dbReference type="FunFam" id="2.60.40.10:FF:000077">
    <property type="entry name" value="Kirre like nephrin family adhesion molecule 3"/>
    <property type="match status" value="1"/>
</dbReference>
<dbReference type="InterPro" id="IPR003598">
    <property type="entry name" value="Ig_sub2"/>
</dbReference>
<dbReference type="SUPFAM" id="SSF48726">
    <property type="entry name" value="Immunoglobulin"/>
    <property type="match status" value="5"/>
</dbReference>
<evidence type="ECO:0000259" key="11">
    <source>
        <dbReference type="PROSITE" id="PS50835"/>
    </source>
</evidence>
<evidence type="ECO:0000256" key="1">
    <source>
        <dbReference type="ARBA" id="ARBA00004479"/>
    </source>
</evidence>
<dbReference type="Bgee" id="ENSOANG00000042663">
    <property type="expression patterns" value="Expressed in brain and 5 other cell types or tissues"/>
</dbReference>
<gene>
    <name evidence="12" type="primary">KIRREL2</name>
</gene>
<dbReference type="PANTHER" id="PTHR11640:SF51">
    <property type="entry name" value="KIN OF IRRE-LIKE PROTEIN 2"/>
    <property type="match status" value="1"/>
</dbReference>
<evidence type="ECO:0000256" key="8">
    <source>
        <dbReference type="ARBA" id="ARBA00023157"/>
    </source>
</evidence>
<dbReference type="GO" id="GO:0050839">
    <property type="term" value="F:cell adhesion molecule binding"/>
    <property type="evidence" value="ECO:0000318"/>
    <property type="project" value="GO_Central"/>
</dbReference>
<dbReference type="FunCoup" id="A0A6I8NYS1">
    <property type="interactions" value="59"/>
</dbReference>
<dbReference type="GO" id="GO:0005911">
    <property type="term" value="C:cell-cell junction"/>
    <property type="evidence" value="ECO:0000318"/>
    <property type="project" value="GO_Central"/>
</dbReference>
<protein>
    <recommendedName>
        <fullName evidence="11">Ig-like domain-containing protein</fullName>
    </recommendedName>
</protein>
<feature type="domain" description="Ig-like" evidence="11">
    <location>
        <begin position="216"/>
        <end position="293"/>
    </location>
</feature>
<organism evidence="12 13">
    <name type="scientific">Ornithorhynchus anatinus</name>
    <name type="common">Duckbill platypus</name>
    <dbReference type="NCBI Taxonomy" id="9258"/>
    <lineage>
        <taxon>Eukaryota</taxon>
        <taxon>Metazoa</taxon>
        <taxon>Chordata</taxon>
        <taxon>Craniata</taxon>
        <taxon>Vertebrata</taxon>
        <taxon>Euteleostomi</taxon>
        <taxon>Mammalia</taxon>
        <taxon>Monotremata</taxon>
        <taxon>Ornithorhynchidae</taxon>
        <taxon>Ornithorhynchus</taxon>
    </lineage>
</organism>
<feature type="domain" description="Ig-like" evidence="11">
    <location>
        <begin position="302"/>
        <end position="384"/>
    </location>
</feature>
<dbReference type="Pfam" id="PF07679">
    <property type="entry name" value="I-set"/>
    <property type="match status" value="1"/>
</dbReference>
<evidence type="ECO:0000256" key="7">
    <source>
        <dbReference type="ARBA" id="ARBA00023136"/>
    </source>
</evidence>
<evidence type="ECO:0000256" key="5">
    <source>
        <dbReference type="ARBA" id="ARBA00022737"/>
    </source>
</evidence>
<dbReference type="Gene3D" id="2.60.40.10">
    <property type="entry name" value="Immunoglobulins"/>
    <property type="match status" value="5"/>
</dbReference>
<comment type="similarity">
    <text evidence="2">Belongs to the immunoglobulin superfamily.</text>
</comment>
<keyword evidence="8" id="KW-1015">Disulfide bond</keyword>
<dbReference type="GeneTree" id="ENSGT00940000160603"/>
<dbReference type="InParanoid" id="A0A6I8NYS1"/>
<dbReference type="InterPro" id="IPR013783">
    <property type="entry name" value="Ig-like_fold"/>
</dbReference>
<dbReference type="Pfam" id="PF13927">
    <property type="entry name" value="Ig_3"/>
    <property type="match status" value="2"/>
</dbReference>
<accession>A0A6I8NYS1</accession>
<dbReference type="GO" id="GO:0005886">
    <property type="term" value="C:plasma membrane"/>
    <property type="evidence" value="ECO:0000318"/>
    <property type="project" value="GO_Central"/>
</dbReference>
<feature type="domain" description="Ig-like" evidence="11">
    <location>
        <begin position="388"/>
        <end position="489"/>
    </location>
</feature>
<keyword evidence="5" id="KW-0677">Repeat</keyword>
<evidence type="ECO:0000256" key="6">
    <source>
        <dbReference type="ARBA" id="ARBA00022989"/>
    </source>
</evidence>
<proteinExistence type="inferred from homology"/>
<evidence type="ECO:0000313" key="12">
    <source>
        <dbReference type="Ensembl" id="ENSOANP00000046012.1"/>
    </source>
</evidence>
<dbReference type="SMART" id="SM00408">
    <property type="entry name" value="IGc2"/>
    <property type="match status" value="3"/>
</dbReference>
<evidence type="ECO:0000256" key="9">
    <source>
        <dbReference type="ARBA" id="ARBA00023180"/>
    </source>
</evidence>
<evidence type="ECO:0000313" key="13">
    <source>
        <dbReference type="Proteomes" id="UP000002279"/>
    </source>
</evidence>
<evidence type="ECO:0000256" key="4">
    <source>
        <dbReference type="ARBA" id="ARBA00022729"/>
    </source>
</evidence>
<keyword evidence="6" id="KW-1133">Transmembrane helix</keyword>
<dbReference type="Ensembl" id="ENSOANT00000053530.1">
    <property type="protein sequence ID" value="ENSOANP00000046012.1"/>
    <property type="gene ID" value="ENSOANG00000042663.1"/>
</dbReference>
<feature type="domain" description="Ig-like" evidence="11">
    <location>
        <begin position="114"/>
        <end position="212"/>
    </location>
</feature>
<keyword evidence="3" id="KW-0812">Transmembrane</keyword>